<dbReference type="Proteomes" id="UP000268094">
    <property type="component" value="Unassembled WGS sequence"/>
</dbReference>
<proteinExistence type="predicted"/>
<feature type="non-terminal residue" evidence="1">
    <location>
        <position position="1"/>
    </location>
</feature>
<reference evidence="2" key="1">
    <citation type="submission" date="2018-09" db="EMBL/GenBank/DDBJ databases">
        <authorList>
            <person name="Livingstone P.G."/>
            <person name="Whitworth D.E."/>
        </authorList>
    </citation>
    <scope>NUCLEOTIDE SEQUENCE [LARGE SCALE GENOMIC DNA]</scope>
    <source>
        <strain evidence="2">CA054A</strain>
    </source>
</reference>
<gene>
    <name evidence="1" type="ORF">D7V88_42090</name>
</gene>
<dbReference type="OrthoDB" id="5525861at2"/>
<dbReference type="EMBL" id="RAVZ01000774">
    <property type="protein sequence ID" value="RKG64369.1"/>
    <property type="molecule type" value="Genomic_DNA"/>
</dbReference>
<dbReference type="AlphaFoldDB" id="A0A3A8H011"/>
<accession>A0A3A8H011</accession>
<comment type="caution">
    <text evidence="1">The sequence shown here is derived from an EMBL/GenBank/DDBJ whole genome shotgun (WGS) entry which is preliminary data.</text>
</comment>
<sequence length="108" mass="12351">IAGVRVVRAALEPTPSEAVPARVYRCPEVAACEPWLTDASERELLETLGAFRRPEALTGAQQALLRVLEREGRIEALSVEDWEERERLRREEELRQAEEEAWIIEEAL</sequence>
<name>A0A3A8H011_9BACT</name>
<evidence type="ECO:0000313" key="2">
    <source>
        <dbReference type="Proteomes" id="UP000268094"/>
    </source>
</evidence>
<evidence type="ECO:0000313" key="1">
    <source>
        <dbReference type="EMBL" id="RKG64369.1"/>
    </source>
</evidence>
<dbReference type="RefSeq" id="WP_147449181.1">
    <property type="nucleotide sequence ID" value="NZ_RAVZ01000774.1"/>
</dbReference>
<organism evidence="1 2">
    <name type="scientific">Corallococcus terminator</name>
    <dbReference type="NCBI Taxonomy" id="2316733"/>
    <lineage>
        <taxon>Bacteria</taxon>
        <taxon>Pseudomonadati</taxon>
        <taxon>Myxococcota</taxon>
        <taxon>Myxococcia</taxon>
        <taxon>Myxococcales</taxon>
        <taxon>Cystobacterineae</taxon>
        <taxon>Myxococcaceae</taxon>
        <taxon>Corallococcus</taxon>
    </lineage>
</organism>
<keyword evidence="2" id="KW-1185">Reference proteome</keyword>
<protein>
    <submittedName>
        <fullName evidence="1">Uncharacterized protein</fullName>
    </submittedName>
</protein>
<feature type="non-terminal residue" evidence="1">
    <location>
        <position position="108"/>
    </location>
</feature>